<dbReference type="PANTHER" id="PTHR36437">
    <property type="entry name" value="GLYOXALASE/BLEOMYCIN RESISTANCE PROTEIN/DIOXYGENASE"/>
    <property type="match status" value="1"/>
</dbReference>
<proteinExistence type="predicted"/>
<dbReference type="OrthoDB" id="69650at2"/>
<evidence type="ECO:0000313" key="3">
    <source>
        <dbReference type="Proteomes" id="UP000189464"/>
    </source>
</evidence>
<gene>
    <name evidence="2" type="ORF">B0537_02705</name>
</gene>
<organism evidence="2 3">
    <name type="scientific">Desulforamulus ferrireducens</name>
    <dbReference type="NCBI Taxonomy" id="1833852"/>
    <lineage>
        <taxon>Bacteria</taxon>
        <taxon>Bacillati</taxon>
        <taxon>Bacillota</taxon>
        <taxon>Clostridia</taxon>
        <taxon>Eubacteriales</taxon>
        <taxon>Peptococcaceae</taxon>
        <taxon>Desulforamulus</taxon>
    </lineage>
</organism>
<evidence type="ECO:0000313" key="2">
    <source>
        <dbReference type="EMBL" id="AQS58097.1"/>
    </source>
</evidence>
<dbReference type="KEGG" id="dfg:B0537_02705"/>
<dbReference type="InterPro" id="IPR029068">
    <property type="entry name" value="Glyas_Bleomycin-R_OHBP_Dase"/>
</dbReference>
<sequence length="124" mass="13934">MLTKLLHVSVPVDDYDEALKWYTEKLGLEVRKDNTFGEGYRFIAVGAKQQPDVEIVLNKNIPGVVEVGKVSGWVFGTDNCRQQVETLREQGVQILSEPEEVPWGIQAAIADPYGNSFVLVEERK</sequence>
<dbReference type="PANTHER" id="PTHR36437:SF2">
    <property type="entry name" value="GLYOXALASE_BLEOMYCIN RESISTANCE PROTEIN_DIOXYGENASE"/>
    <property type="match status" value="1"/>
</dbReference>
<dbReference type="PROSITE" id="PS51819">
    <property type="entry name" value="VOC"/>
    <property type="match status" value="1"/>
</dbReference>
<dbReference type="Proteomes" id="UP000189464">
    <property type="component" value="Chromosome"/>
</dbReference>
<reference evidence="2 3" key="1">
    <citation type="journal article" date="2016" name="Int. J. Syst. Evol. Microbiol.">
        <title>Desulfotomaculum ferrireducens sp. nov., a moderately thermophilic sulfate-reducing and dissimilatory Fe(III)-reducing bacterium isolated from compost.</title>
        <authorList>
            <person name="Yang G."/>
            <person name="Guo J."/>
            <person name="Zhuang L."/>
            <person name="Yuan Y."/>
            <person name="Zhou S."/>
        </authorList>
    </citation>
    <scope>NUCLEOTIDE SEQUENCE [LARGE SCALE GENOMIC DNA]</scope>
    <source>
        <strain evidence="2 3">GSS09</strain>
    </source>
</reference>
<keyword evidence="3" id="KW-1185">Reference proteome</keyword>
<accession>A0A1S6ITK5</accession>
<dbReference type="RefSeq" id="WP_077713059.1">
    <property type="nucleotide sequence ID" value="NZ_CP019698.1"/>
</dbReference>
<dbReference type="InterPro" id="IPR037523">
    <property type="entry name" value="VOC_core"/>
</dbReference>
<dbReference type="SUPFAM" id="SSF54593">
    <property type="entry name" value="Glyoxalase/Bleomycin resistance protein/Dihydroxybiphenyl dioxygenase"/>
    <property type="match status" value="1"/>
</dbReference>
<dbReference type="EMBL" id="CP019698">
    <property type="protein sequence ID" value="AQS58097.1"/>
    <property type="molecule type" value="Genomic_DNA"/>
</dbReference>
<dbReference type="AlphaFoldDB" id="A0A1S6ITK5"/>
<dbReference type="STRING" id="1833852.B0537_02705"/>
<dbReference type="InterPro" id="IPR004360">
    <property type="entry name" value="Glyas_Fos-R_dOase_dom"/>
</dbReference>
<name>A0A1S6ITK5_9FIRM</name>
<protein>
    <recommendedName>
        <fullName evidence="1">VOC domain-containing protein</fullName>
    </recommendedName>
</protein>
<feature type="domain" description="VOC" evidence="1">
    <location>
        <begin position="4"/>
        <end position="122"/>
    </location>
</feature>
<evidence type="ECO:0000259" key="1">
    <source>
        <dbReference type="PROSITE" id="PS51819"/>
    </source>
</evidence>
<dbReference type="Gene3D" id="3.10.180.10">
    <property type="entry name" value="2,3-Dihydroxybiphenyl 1,2-Dioxygenase, domain 1"/>
    <property type="match status" value="1"/>
</dbReference>
<dbReference type="Pfam" id="PF00903">
    <property type="entry name" value="Glyoxalase"/>
    <property type="match status" value="1"/>
</dbReference>